<proteinExistence type="predicted"/>
<dbReference type="RefSeq" id="XP_041551824.1">
    <property type="nucleotide sequence ID" value="XM_041698661.1"/>
</dbReference>
<dbReference type="PANTHER" id="PTHR39217:SF1">
    <property type="entry name" value="GLUTATHIONE SYNTHETASE"/>
    <property type="match status" value="1"/>
</dbReference>
<evidence type="ECO:0008006" key="3">
    <source>
        <dbReference type="Google" id="ProtNLM"/>
    </source>
</evidence>
<reference evidence="1" key="1">
    <citation type="submission" date="2021-01" db="EMBL/GenBank/DDBJ databases">
        <authorList>
            <consortium name="Aspergillus puulaauensis MK2 genome sequencing consortium"/>
            <person name="Kazuki M."/>
            <person name="Futagami T."/>
        </authorList>
    </citation>
    <scope>NUCLEOTIDE SEQUENCE</scope>
    <source>
        <strain evidence="1">MK2</strain>
    </source>
</reference>
<evidence type="ECO:0000313" key="2">
    <source>
        <dbReference type="Proteomes" id="UP000654913"/>
    </source>
</evidence>
<dbReference type="Proteomes" id="UP000654913">
    <property type="component" value="Chromosome 2"/>
</dbReference>
<dbReference type="KEGG" id="apuu:APUU_20062S"/>
<name>A0A7R8AJH0_9EURO</name>
<protein>
    <recommendedName>
        <fullName evidence="3">Prokaryotic glutathione synthetase ATP-binding domain-containing protein</fullName>
    </recommendedName>
</protein>
<dbReference type="GeneID" id="64969635"/>
<dbReference type="AlphaFoldDB" id="A0A7R8AJH0"/>
<accession>A0A7R8AJH0</accession>
<keyword evidence="2" id="KW-1185">Reference proteome</keyword>
<gene>
    <name evidence="1" type="ORF">APUU_20062S</name>
</gene>
<dbReference type="EMBL" id="AP024444">
    <property type="protein sequence ID" value="BCS19630.1"/>
    <property type="molecule type" value="Genomic_DNA"/>
</dbReference>
<dbReference type="InterPro" id="IPR053191">
    <property type="entry name" value="DcsG_Biosynth_Enzyme"/>
</dbReference>
<dbReference type="SUPFAM" id="SSF56059">
    <property type="entry name" value="Glutathione synthetase ATP-binding domain-like"/>
    <property type="match status" value="1"/>
</dbReference>
<dbReference type="PANTHER" id="PTHR39217">
    <property type="match status" value="1"/>
</dbReference>
<evidence type="ECO:0000313" key="1">
    <source>
        <dbReference type="EMBL" id="BCS19630.1"/>
    </source>
</evidence>
<reference evidence="1" key="2">
    <citation type="submission" date="2021-02" db="EMBL/GenBank/DDBJ databases">
        <title>Aspergillus puulaauensis MK2 genome sequence.</title>
        <authorList>
            <person name="Futagami T."/>
            <person name="Mori K."/>
            <person name="Kadooka C."/>
            <person name="Tanaka T."/>
        </authorList>
    </citation>
    <scope>NUCLEOTIDE SEQUENCE</scope>
    <source>
        <strain evidence="1">MK2</strain>
    </source>
</reference>
<organism evidence="1 2">
    <name type="scientific">Aspergillus puulaauensis</name>
    <dbReference type="NCBI Taxonomy" id="1220207"/>
    <lineage>
        <taxon>Eukaryota</taxon>
        <taxon>Fungi</taxon>
        <taxon>Dikarya</taxon>
        <taxon>Ascomycota</taxon>
        <taxon>Pezizomycotina</taxon>
        <taxon>Eurotiomycetes</taxon>
        <taxon>Eurotiomycetidae</taxon>
        <taxon>Eurotiales</taxon>
        <taxon>Aspergillaceae</taxon>
        <taxon>Aspergillus</taxon>
    </lineage>
</organism>
<sequence length="320" mass="36080">MKRILFLTSVPPHITEQYVSDNDWSNEMLPARLSDRGASITIKQWTDEDIIATLLESDLATFLWAEDYVRYPDAFERFLQTAKKAIEANGEGKNCPQVINHIDLVEWNMDKRYLLDMQAAGFDIPKTEIFDIERPCSVSMLLQQLEAFQSSGPLVLKPSVSASSNNTHFIPDISKLSDNDARYLESVAKGELQSSLVVQPFEPAITTGEYSFVFVSQRLSHAVLKVPKSGEFRCQEQFGSRVTRIPIESLGESTLSTVNAIFDTLWERFGNGTTGGMGYLRIDGLVTEDRPFILMEIEAIEPHLYLEMDGLEDLLSLLLK</sequence>
<dbReference type="OrthoDB" id="406765at2759"/>